<keyword evidence="2 5" id="KW-0808">Transferase</keyword>
<dbReference type="InterPro" id="IPR001296">
    <property type="entry name" value="Glyco_trans_1"/>
</dbReference>
<evidence type="ECO:0000313" key="5">
    <source>
        <dbReference type="EMBL" id="PKQ28946.1"/>
    </source>
</evidence>
<evidence type="ECO:0000256" key="1">
    <source>
        <dbReference type="ARBA" id="ARBA00022676"/>
    </source>
</evidence>
<dbReference type="Pfam" id="PF13579">
    <property type="entry name" value="Glyco_trans_4_4"/>
    <property type="match status" value="1"/>
</dbReference>
<feature type="domain" description="Glycosyl transferase family 1" evidence="3">
    <location>
        <begin position="224"/>
        <end position="386"/>
    </location>
</feature>
<evidence type="ECO:0000259" key="3">
    <source>
        <dbReference type="Pfam" id="PF00534"/>
    </source>
</evidence>
<dbReference type="CDD" id="cd03801">
    <property type="entry name" value="GT4_PimA-like"/>
    <property type="match status" value="1"/>
</dbReference>
<dbReference type="InterPro" id="IPR050194">
    <property type="entry name" value="Glycosyltransferase_grp1"/>
</dbReference>
<evidence type="ECO:0000313" key="6">
    <source>
        <dbReference type="Proteomes" id="UP000233654"/>
    </source>
</evidence>
<feature type="domain" description="Glycosyltransferase subfamily 4-like N-terminal" evidence="4">
    <location>
        <begin position="15"/>
        <end position="207"/>
    </location>
</feature>
<organism evidence="5 6">
    <name type="scientific">Candidatus Anoxymicrobium japonicum</name>
    <dbReference type="NCBI Taxonomy" id="2013648"/>
    <lineage>
        <taxon>Bacteria</taxon>
        <taxon>Bacillati</taxon>
        <taxon>Actinomycetota</taxon>
        <taxon>Candidatus Geothermincolia</taxon>
        <taxon>Candidatus Geothermincolales</taxon>
        <taxon>Candidatus Anoxymicrobiaceae</taxon>
        <taxon>Candidatus Anoxymicrobium</taxon>
    </lineage>
</organism>
<dbReference type="SUPFAM" id="SSF53756">
    <property type="entry name" value="UDP-Glycosyltransferase/glycogen phosphorylase"/>
    <property type="match status" value="1"/>
</dbReference>
<keyword evidence="1" id="KW-0328">Glycosyltransferase</keyword>
<dbReference type="EMBL" id="PHEX01000001">
    <property type="protein sequence ID" value="PKQ28946.1"/>
    <property type="molecule type" value="Genomic_DNA"/>
</dbReference>
<dbReference type="AlphaFoldDB" id="A0A2N3G8A4"/>
<comment type="caution">
    <text evidence="5">The sequence shown here is derived from an EMBL/GenBank/DDBJ whole genome shotgun (WGS) entry which is preliminary data.</text>
</comment>
<protein>
    <submittedName>
        <fullName evidence="5">Glycosyltransferase family 1 protein</fullName>
    </submittedName>
</protein>
<dbReference type="Gene3D" id="3.40.50.2000">
    <property type="entry name" value="Glycogen Phosphorylase B"/>
    <property type="match status" value="2"/>
</dbReference>
<dbReference type="Pfam" id="PF00534">
    <property type="entry name" value="Glycos_transf_1"/>
    <property type="match status" value="1"/>
</dbReference>
<gene>
    <name evidence="5" type="ORF">CVT63_00060</name>
</gene>
<evidence type="ECO:0000256" key="2">
    <source>
        <dbReference type="ARBA" id="ARBA00022679"/>
    </source>
</evidence>
<accession>A0A2N3G8A4</accession>
<evidence type="ECO:0000259" key="4">
    <source>
        <dbReference type="Pfam" id="PF13579"/>
    </source>
</evidence>
<dbReference type="Proteomes" id="UP000233654">
    <property type="component" value="Unassembled WGS sequence"/>
</dbReference>
<dbReference type="InterPro" id="IPR028098">
    <property type="entry name" value="Glyco_trans_4-like_N"/>
</dbReference>
<sequence length="414" mass="46535">MKCLHLIHRYWPARGGSEKFFIEISERLVADGNEVTVFTTDALDIQHYWLPNKERIDNPRETHNGVDIRRFNVKRLPKHSQALRVLGKIPGLAPRSVFSFPSPLAPGMLKSVFSSERFDIVHATALPYDSILYCAYRIAKRQEIPLVYSPFFHLGEEGVKDVRRFYTRGHQMRLIKSADRVLVQTGIERDFLAASGFPHERMVLLGMGINPSELAGGDGTRFRRKHDIAGPIVCYIGPRTYDKGTFHLLDAMEKLWAGGDPSTLVLAGMDIEDFRRYHAKLPARLKSKCVLLDYVPEQDKLDLLDACNLLALPSRSDSFGIVFLEAWFYGKPVVGALAGGIPGLVRDGIDGLLVSFGDVKELALSIQKLLLDQEYARSLGEAGRQRTLAEFTWDKKYAVVKQLYEELTGAGVES</sequence>
<dbReference type="PANTHER" id="PTHR45947">
    <property type="entry name" value="SULFOQUINOVOSYL TRANSFERASE SQD2"/>
    <property type="match status" value="1"/>
</dbReference>
<dbReference type="GO" id="GO:1901137">
    <property type="term" value="P:carbohydrate derivative biosynthetic process"/>
    <property type="evidence" value="ECO:0007669"/>
    <property type="project" value="UniProtKB-ARBA"/>
</dbReference>
<reference evidence="5 6" key="1">
    <citation type="journal article" date="2017" name="ISME J.">
        <title>Potential for microbial H2 and metal transformations associated with novel bacteria and archaea in deep terrestrial subsurface sediments.</title>
        <authorList>
            <person name="Hernsdorf A.W."/>
            <person name="Amano Y."/>
            <person name="Miyakawa K."/>
            <person name="Ise K."/>
            <person name="Suzuki Y."/>
            <person name="Anantharaman K."/>
            <person name="Probst A."/>
            <person name="Burstein D."/>
            <person name="Thomas B.C."/>
            <person name="Banfield J.F."/>
        </authorList>
    </citation>
    <scope>NUCLEOTIDE SEQUENCE [LARGE SCALE GENOMIC DNA]</scope>
    <source>
        <strain evidence="5">HGW-Actinobacteria-3</strain>
    </source>
</reference>
<dbReference type="PANTHER" id="PTHR45947:SF3">
    <property type="entry name" value="SULFOQUINOVOSYL TRANSFERASE SQD2"/>
    <property type="match status" value="1"/>
</dbReference>
<dbReference type="GO" id="GO:0016758">
    <property type="term" value="F:hexosyltransferase activity"/>
    <property type="evidence" value="ECO:0007669"/>
    <property type="project" value="TreeGrafter"/>
</dbReference>
<name>A0A2N3G8A4_9ACTN</name>
<proteinExistence type="predicted"/>